<feature type="active site" description="Cysteine sulfenic acid (-SOH) intermediate; for peroxidase activity" evidence="5">
    <location>
        <position position="48"/>
    </location>
</feature>
<dbReference type="InterPro" id="IPR024706">
    <property type="entry name" value="Peroxiredoxin_AhpC-typ"/>
</dbReference>
<dbReference type="OrthoDB" id="9812811at2"/>
<dbReference type="PIRSF" id="PIRSF000239">
    <property type="entry name" value="AHPC"/>
    <property type="match status" value="1"/>
</dbReference>
<dbReference type="Pfam" id="PF00578">
    <property type="entry name" value="AhpC-TSA"/>
    <property type="match status" value="1"/>
</dbReference>
<dbReference type="InterPro" id="IPR036249">
    <property type="entry name" value="Thioredoxin-like_sf"/>
</dbReference>
<dbReference type="SUPFAM" id="SSF52833">
    <property type="entry name" value="Thioredoxin-like"/>
    <property type="match status" value="1"/>
</dbReference>
<evidence type="ECO:0000259" key="6">
    <source>
        <dbReference type="PROSITE" id="PS51352"/>
    </source>
</evidence>
<evidence type="ECO:0000256" key="3">
    <source>
        <dbReference type="ARBA" id="ARBA00023002"/>
    </source>
</evidence>
<keyword evidence="2" id="KW-0049">Antioxidant</keyword>
<keyword evidence="8" id="KW-1185">Reference proteome</keyword>
<reference evidence="7 8" key="1">
    <citation type="submission" date="2015-07" db="EMBL/GenBank/DDBJ databases">
        <title>Whole genome sequence of Herpetosiphon geysericola DSM 7119.</title>
        <authorList>
            <person name="Hemp J."/>
            <person name="Ward L.M."/>
            <person name="Pace L.A."/>
            <person name="Fischer W.W."/>
        </authorList>
    </citation>
    <scope>NUCLEOTIDE SEQUENCE [LARGE SCALE GENOMIC DNA]</scope>
    <source>
        <strain evidence="7 8">DSM 7119</strain>
    </source>
</reference>
<dbReference type="InterPro" id="IPR013766">
    <property type="entry name" value="Thioredoxin_domain"/>
</dbReference>
<comment type="caution">
    <text evidence="7">The sequence shown here is derived from an EMBL/GenBank/DDBJ whole genome shotgun (WGS) entry which is preliminary data.</text>
</comment>
<keyword evidence="1" id="KW-0575">Peroxidase</keyword>
<evidence type="ECO:0000256" key="4">
    <source>
        <dbReference type="ARBA" id="ARBA00023284"/>
    </source>
</evidence>
<dbReference type="PATRIC" id="fig|70996.4.peg.3373"/>
<evidence type="ECO:0000313" key="7">
    <source>
        <dbReference type="EMBL" id="KPL85956.1"/>
    </source>
</evidence>
<dbReference type="PANTHER" id="PTHR43110:SF1">
    <property type="entry name" value="THIOL PEROXIDASE"/>
    <property type="match status" value="1"/>
</dbReference>
<accession>A0A0P6Y0H9</accession>
<evidence type="ECO:0000256" key="1">
    <source>
        <dbReference type="ARBA" id="ARBA00022559"/>
    </source>
</evidence>
<evidence type="ECO:0000256" key="5">
    <source>
        <dbReference type="PIRSR" id="PIRSR000239-1"/>
    </source>
</evidence>
<dbReference type="AlphaFoldDB" id="A0A0P6Y0H9"/>
<evidence type="ECO:0000256" key="2">
    <source>
        <dbReference type="ARBA" id="ARBA00022862"/>
    </source>
</evidence>
<dbReference type="Proteomes" id="UP000050277">
    <property type="component" value="Unassembled WGS sequence"/>
</dbReference>
<evidence type="ECO:0000313" key="8">
    <source>
        <dbReference type="Proteomes" id="UP000050277"/>
    </source>
</evidence>
<name>A0A0P6Y0H9_9CHLR</name>
<dbReference type="PANTHER" id="PTHR43110">
    <property type="entry name" value="THIOL PEROXIDASE"/>
    <property type="match status" value="1"/>
</dbReference>
<dbReference type="GO" id="GO:0004601">
    <property type="term" value="F:peroxidase activity"/>
    <property type="evidence" value="ECO:0007669"/>
    <property type="project" value="UniProtKB-KW"/>
</dbReference>
<organism evidence="7 8">
    <name type="scientific">Herpetosiphon geysericola</name>
    <dbReference type="NCBI Taxonomy" id="70996"/>
    <lineage>
        <taxon>Bacteria</taxon>
        <taxon>Bacillati</taxon>
        <taxon>Chloroflexota</taxon>
        <taxon>Chloroflexia</taxon>
        <taxon>Herpetosiphonales</taxon>
        <taxon>Herpetosiphonaceae</taxon>
        <taxon>Herpetosiphon</taxon>
    </lineage>
</organism>
<protein>
    <recommendedName>
        <fullName evidence="6">Thioredoxin domain-containing protein</fullName>
    </recommendedName>
</protein>
<proteinExistence type="predicted"/>
<dbReference type="InterPro" id="IPR000866">
    <property type="entry name" value="AhpC/TSA"/>
</dbReference>
<dbReference type="PROSITE" id="PS51352">
    <property type="entry name" value="THIOREDOXIN_2"/>
    <property type="match status" value="1"/>
</dbReference>
<keyword evidence="4" id="KW-0676">Redox-active center</keyword>
<dbReference type="EMBL" id="LGKP01000022">
    <property type="protein sequence ID" value="KPL85956.1"/>
    <property type="molecule type" value="Genomic_DNA"/>
</dbReference>
<dbReference type="STRING" id="70996.SE18_13730"/>
<feature type="domain" description="Thioredoxin" evidence="6">
    <location>
        <begin position="6"/>
        <end position="151"/>
    </location>
</feature>
<sequence>MDSTTLKVGDQAPDWTLSGTDGDVHLADFQGQKNVVLLFYPLDFSPVCSLQLPSYQARKPEFDQRDTEIFGISTDSKWSHKAFSDQLGLEYQLLSDYQRHVSEAYGVLRPEGFTNRAVFVIDKAGIVRHISVTNPGQQPDQNEVMNVLETL</sequence>
<gene>
    <name evidence="7" type="ORF">SE18_13730</name>
</gene>
<keyword evidence="3" id="KW-0560">Oxidoreductase</keyword>
<dbReference type="RefSeq" id="WP_054535031.1">
    <property type="nucleotide sequence ID" value="NZ_LGKP01000022.1"/>
</dbReference>
<dbReference type="InterPro" id="IPR050455">
    <property type="entry name" value="Tpx_Peroxidase_subfamily"/>
</dbReference>
<dbReference type="Gene3D" id="3.40.30.10">
    <property type="entry name" value="Glutaredoxin"/>
    <property type="match status" value="1"/>
</dbReference>